<reference evidence="2" key="1">
    <citation type="journal article" date="2015" name="Nat. Genet.">
        <title>The genome and transcriptome of the zoonotic hookworm Ancylostoma ceylanicum identify infection-specific gene families.</title>
        <authorList>
            <person name="Schwarz E.M."/>
            <person name="Hu Y."/>
            <person name="Antoshechkin I."/>
            <person name="Miller M.M."/>
            <person name="Sternberg P.W."/>
            <person name="Aroian R.V."/>
        </authorList>
    </citation>
    <scope>NUCLEOTIDE SEQUENCE</scope>
    <source>
        <strain evidence="2">HY135</strain>
    </source>
</reference>
<comment type="caution">
    <text evidence="1">The sequence shown here is derived from an EMBL/GenBank/DDBJ whole genome shotgun (WGS) entry which is preliminary data.</text>
</comment>
<accession>A0A016W842</accession>
<dbReference type="Proteomes" id="UP000024635">
    <property type="component" value="Unassembled WGS sequence"/>
</dbReference>
<dbReference type="EMBL" id="JARK01000547">
    <property type="protein sequence ID" value="EYC36004.1"/>
    <property type="molecule type" value="Genomic_DNA"/>
</dbReference>
<protein>
    <submittedName>
        <fullName evidence="1">Uncharacterized protein</fullName>
    </submittedName>
</protein>
<proteinExistence type="predicted"/>
<evidence type="ECO:0000313" key="1">
    <source>
        <dbReference type="EMBL" id="EYC36004.1"/>
    </source>
</evidence>
<dbReference type="AlphaFoldDB" id="A0A016W842"/>
<sequence>MHFMHSPQKDKVNLYQMRLSGVRIHLRKIVDEDRSMRHEILNEKKARPSRGRKRVRLSCDCDANSPYPLSYRRTRVSRTSCINCPINGFRDCRIAAGLERGMHRACTK</sequence>
<name>A0A016W842_9BILA</name>
<keyword evidence="2" id="KW-1185">Reference proteome</keyword>
<gene>
    <name evidence="1" type="primary">Acey_s0947.g3163</name>
    <name evidence="1" type="ORF">Y032_0947g3163</name>
</gene>
<organism evidence="1 2">
    <name type="scientific">Ancylostoma ceylanicum</name>
    <dbReference type="NCBI Taxonomy" id="53326"/>
    <lineage>
        <taxon>Eukaryota</taxon>
        <taxon>Metazoa</taxon>
        <taxon>Ecdysozoa</taxon>
        <taxon>Nematoda</taxon>
        <taxon>Chromadorea</taxon>
        <taxon>Rhabditida</taxon>
        <taxon>Rhabditina</taxon>
        <taxon>Rhabditomorpha</taxon>
        <taxon>Strongyloidea</taxon>
        <taxon>Ancylostomatidae</taxon>
        <taxon>Ancylostomatinae</taxon>
        <taxon>Ancylostoma</taxon>
    </lineage>
</organism>
<evidence type="ECO:0000313" key="2">
    <source>
        <dbReference type="Proteomes" id="UP000024635"/>
    </source>
</evidence>